<keyword evidence="2" id="KW-0732">Signal</keyword>
<dbReference type="PROSITE" id="PS00122">
    <property type="entry name" value="CARBOXYLESTERASE_B_1"/>
    <property type="match status" value="1"/>
</dbReference>
<dbReference type="Pfam" id="PF00135">
    <property type="entry name" value="COesterase"/>
    <property type="match status" value="1"/>
</dbReference>
<dbReference type="PROSITE" id="PS00941">
    <property type="entry name" value="CARBOXYLESTERASE_B_2"/>
    <property type="match status" value="1"/>
</dbReference>
<evidence type="ECO:0000256" key="3">
    <source>
        <dbReference type="ARBA" id="ARBA00022801"/>
    </source>
</evidence>
<protein>
    <recommendedName>
        <fullName evidence="4">Carboxylic ester hydrolase</fullName>
        <ecNumber evidence="4">3.1.1.-</ecNumber>
    </recommendedName>
</protein>
<dbReference type="InterPro" id="IPR019826">
    <property type="entry name" value="Carboxylesterase_B_AS"/>
</dbReference>
<dbReference type="Gene3D" id="3.40.50.1820">
    <property type="entry name" value="alpha/beta hydrolase"/>
    <property type="match status" value="1"/>
</dbReference>
<dbReference type="InterPro" id="IPR002018">
    <property type="entry name" value="CarbesteraseB"/>
</dbReference>
<reference evidence="6 7" key="1">
    <citation type="submission" date="2020-08" db="EMBL/GenBank/DDBJ databases">
        <authorList>
            <person name="Hejnol A."/>
        </authorList>
    </citation>
    <scope>NUCLEOTIDE SEQUENCE [LARGE SCALE GENOMIC DNA]</scope>
</reference>
<feature type="domain" description="Carboxylesterase type B" evidence="5">
    <location>
        <begin position="5"/>
        <end position="494"/>
    </location>
</feature>
<accession>A0A7I8VUU3</accession>
<proteinExistence type="inferred from homology"/>
<dbReference type="InterPro" id="IPR029058">
    <property type="entry name" value="AB_hydrolase_fold"/>
</dbReference>
<evidence type="ECO:0000259" key="5">
    <source>
        <dbReference type="Pfam" id="PF00135"/>
    </source>
</evidence>
<evidence type="ECO:0000256" key="1">
    <source>
        <dbReference type="ARBA" id="ARBA00005964"/>
    </source>
</evidence>
<dbReference type="GO" id="GO:0016787">
    <property type="term" value="F:hydrolase activity"/>
    <property type="evidence" value="ECO:0007669"/>
    <property type="project" value="UniProtKB-KW"/>
</dbReference>
<evidence type="ECO:0000256" key="4">
    <source>
        <dbReference type="RuleBase" id="RU361235"/>
    </source>
</evidence>
<evidence type="ECO:0000313" key="7">
    <source>
        <dbReference type="Proteomes" id="UP000549394"/>
    </source>
</evidence>
<evidence type="ECO:0000313" key="6">
    <source>
        <dbReference type="EMBL" id="CAD5119477.1"/>
    </source>
</evidence>
<comment type="similarity">
    <text evidence="1 4">Belongs to the type-B carboxylesterase/lipase family.</text>
</comment>
<dbReference type="EMBL" id="CAJFCJ010000010">
    <property type="protein sequence ID" value="CAD5119477.1"/>
    <property type="molecule type" value="Genomic_DNA"/>
</dbReference>
<dbReference type="Proteomes" id="UP000549394">
    <property type="component" value="Unassembled WGS sequence"/>
</dbReference>
<keyword evidence="3 4" id="KW-0378">Hydrolase</keyword>
<name>A0A7I8VUU3_9ANNE</name>
<dbReference type="InterPro" id="IPR019819">
    <property type="entry name" value="Carboxylesterase_B_CS"/>
</dbReference>
<dbReference type="SUPFAM" id="SSF53474">
    <property type="entry name" value="alpha/beta-Hydrolases"/>
    <property type="match status" value="1"/>
</dbReference>
<comment type="caution">
    <text evidence="6">The sequence shown here is derived from an EMBL/GenBank/DDBJ whole genome shotgun (WGS) entry which is preliminary data.</text>
</comment>
<gene>
    <name evidence="6" type="ORF">DGYR_LOCUS7714</name>
</gene>
<dbReference type="OrthoDB" id="3200163at2759"/>
<dbReference type="PANTHER" id="PTHR43903">
    <property type="entry name" value="NEUROLIGIN"/>
    <property type="match status" value="1"/>
</dbReference>
<keyword evidence="7" id="KW-1185">Reference proteome</keyword>
<sequence length="552" mass="63391">MPAPLVEINENCSIEGGKVFNKDLKKSVECFLGIRYGTAKRFERPDMTELWTGKLNGTVKGKVCPQKFKVFRQNFLPLPLPDTEADASEDCLFINIWRPTKVRKEDNLPVVVFLCCANFKHGSANVYTGETFCAVNRVILVTVSYRLGIFGWASSEDRVLEGNYAFLDQICALKWVQKYIHHFGGDKNNVTLQGSSSGGIMVSAHIVSKKSQGLFHKAICESGNILGQTSKPETLKFNSELFYESAKYHGYKGSRKGEEFKKYLCSIEAEKLCDFLHPNIMLAPVLDGYFIEKCPIEVYKNNEHNKVPLIIGISSDEGYTFVHQYLTKHTDFTVKDEEHYDLLLEKMLRMKAYKYAGEATGFEIIDKVKEFYKTTDKSSDKLLKLVSQIESDVLSMTPIMQQVELHAKSSNVYIYEIHYRPSFLTGPEWVKMPHGNEVAYVFGDPFTKRYPLNWQESDRKISMTLMKTFGDFIINPRPSNWNPYVNMNKMNVKIFQDDSSILRPVFKKDIVRFWSEEIPKILARDEDPYDDETFDIGSFLLIWIMAYGSKLS</sequence>
<dbReference type="EC" id="3.1.1.-" evidence="4"/>
<dbReference type="InterPro" id="IPR051093">
    <property type="entry name" value="Neuroligin/BSAL"/>
</dbReference>
<evidence type="ECO:0000256" key="2">
    <source>
        <dbReference type="ARBA" id="ARBA00022729"/>
    </source>
</evidence>
<dbReference type="AlphaFoldDB" id="A0A7I8VUU3"/>
<organism evidence="6 7">
    <name type="scientific">Dimorphilus gyrociliatus</name>
    <dbReference type="NCBI Taxonomy" id="2664684"/>
    <lineage>
        <taxon>Eukaryota</taxon>
        <taxon>Metazoa</taxon>
        <taxon>Spiralia</taxon>
        <taxon>Lophotrochozoa</taxon>
        <taxon>Annelida</taxon>
        <taxon>Polychaeta</taxon>
        <taxon>Polychaeta incertae sedis</taxon>
        <taxon>Dinophilidae</taxon>
        <taxon>Dimorphilus</taxon>
    </lineage>
</organism>